<gene>
    <name evidence="2" type="ORF">VTJ49DRAFT_4674</name>
</gene>
<feature type="region of interest" description="Disordered" evidence="1">
    <location>
        <begin position="133"/>
        <end position="156"/>
    </location>
</feature>
<feature type="compositionally biased region" description="Low complexity" evidence="1">
    <location>
        <begin position="549"/>
        <end position="563"/>
    </location>
</feature>
<comment type="caution">
    <text evidence="2">The sequence shown here is derived from an EMBL/GenBank/DDBJ whole genome shotgun (WGS) entry which is preliminary data.</text>
</comment>
<dbReference type="EMBL" id="JAZGSY010000037">
    <property type="protein sequence ID" value="KAL1842626.1"/>
    <property type="molecule type" value="Genomic_DNA"/>
</dbReference>
<feature type="compositionally biased region" description="Polar residues" evidence="1">
    <location>
        <begin position="136"/>
        <end position="146"/>
    </location>
</feature>
<organism evidence="2 3">
    <name type="scientific">Humicola insolens</name>
    <name type="common">Soft-rot fungus</name>
    <dbReference type="NCBI Taxonomy" id="85995"/>
    <lineage>
        <taxon>Eukaryota</taxon>
        <taxon>Fungi</taxon>
        <taxon>Dikarya</taxon>
        <taxon>Ascomycota</taxon>
        <taxon>Pezizomycotina</taxon>
        <taxon>Sordariomycetes</taxon>
        <taxon>Sordariomycetidae</taxon>
        <taxon>Sordariales</taxon>
        <taxon>Chaetomiaceae</taxon>
        <taxon>Mycothermus</taxon>
    </lineage>
</organism>
<sequence>MDVVGKSQDDDETLGFQGLDGGSLDQLTDTAAKKLQLDTDKKSLELNVMWLHERLTAMDVSQEATFTAEIAAWYWVVKAQSYDGYLVLEAFRDWQRKQAVDDPASSRRLMIAEAELHKLIDTVSGRVKAVPDPMATKNNEASSQMRSGHVQEPPGERMDIGIEDVEACGNETMNILSGTIQTNQSSGDLSFLTGSNMEPVGTVKTFSNSMARATALAAAPKKCRRCGEDVLYCPTNLDPRFDLKPPKGYKCVFCRKVEDHFGRFCPKNPDPNSIGRLRQRRPPSENEAGRNEHSQAGIGNALDRDGWERYRPADEFSRLSIEDKRSKRKATRSPSSERTRPKKPKHPWASTIGRRGILTDEREGRLSYDDELSDNVSVGSSVSGHRRSSTPSRVDSRSVDKMDTDSDGENMPLTTVDHVSARDAERRQQFEAAILNMIREESGKMDLLLVAEGVELVRAPAPALLQLFKSQSSLWVNKTLATTRCRGADFIHSPCGDREIMSMVPSGTGQVEAALPGLQASIHATDSAMIPDEPDRLDNRGDGDEEMTDAQSAAPALASQAPDARGVLPCDHLISVGHNGWPENEWSDWSKSNPSHLEPLFMQSWAGRMSGKESGGGAPRGRSELRSNSQRD</sequence>
<feature type="compositionally biased region" description="Basic and acidic residues" evidence="1">
    <location>
        <begin position="357"/>
        <end position="368"/>
    </location>
</feature>
<name>A0ABR3VNU9_HUMIN</name>
<feature type="compositionally biased region" description="Basic and acidic residues" evidence="1">
    <location>
        <begin position="533"/>
        <end position="542"/>
    </location>
</feature>
<keyword evidence="3" id="KW-1185">Reference proteome</keyword>
<feature type="region of interest" description="Disordered" evidence="1">
    <location>
        <begin position="587"/>
        <end position="632"/>
    </location>
</feature>
<feature type="compositionally biased region" description="Basic and acidic residues" evidence="1">
    <location>
        <begin position="394"/>
        <end position="404"/>
    </location>
</feature>
<proteinExistence type="predicted"/>
<feature type="region of interest" description="Disordered" evidence="1">
    <location>
        <begin position="526"/>
        <end position="563"/>
    </location>
</feature>
<feature type="region of interest" description="Disordered" evidence="1">
    <location>
        <begin position="265"/>
        <end position="305"/>
    </location>
</feature>
<evidence type="ECO:0000313" key="3">
    <source>
        <dbReference type="Proteomes" id="UP001583172"/>
    </source>
</evidence>
<dbReference type="Proteomes" id="UP001583172">
    <property type="component" value="Unassembled WGS sequence"/>
</dbReference>
<evidence type="ECO:0000313" key="2">
    <source>
        <dbReference type="EMBL" id="KAL1842626.1"/>
    </source>
</evidence>
<feature type="compositionally biased region" description="Basic and acidic residues" evidence="1">
    <location>
        <begin position="621"/>
        <end position="632"/>
    </location>
</feature>
<feature type="region of interest" description="Disordered" evidence="1">
    <location>
        <begin position="318"/>
        <end position="413"/>
    </location>
</feature>
<accession>A0ABR3VNU9</accession>
<reference evidence="2 3" key="1">
    <citation type="journal article" date="2024" name="Commun. Biol.">
        <title>Comparative genomic analysis of thermophilic fungi reveals convergent evolutionary adaptations and gene losses.</title>
        <authorList>
            <person name="Steindorff A.S."/>
            <person name="Aguilar-Pontes M.V."/>
            <person name="Robinson A.J."/>
            <person name="Andreopoulos B."/>
            <person name="LaButti K."/>
            <person name="Kuo A."/>
            <person name="Mondo S."/>
            <person name="Riley R."/>
            <person name="Otillar R."/>
            <person name="Haridas S."/>
            <person name="Lipzen A."/>
            <person name="Grimwood J."/>
            <person name="Schmutz J."/>
            <person name="Clum A."/>
            <person name="Reid I.D."/>
            <person name="Moisan M.C."/>
            <person name="Butler G."/>
            <person name="Nguyen T.T.M."/>
            <person name="Dewar K."/>
            <person name="Conant G."/>
            <person name="Drula E."/>
            <person name="Henrissat B."/>
            <person name="Hansel C."/>
            <person name="Singer S."/>
            <person name="Hutchinson M.I."/>
            <person name="de Vries R.P."/>
            <person name="Natvig D.O."/>
            <person name="Powell A.J."/>
            <person name="Tsang A."/>
            <person name="Grigoriev I.V."/>
        </authorList>
    </citation>
    <scope>NUCLEOTIDE SEQUENCE [LARGE SCALE GENOMIC DNA]</scope>
    <source>
        <strain evidence="2 3">CBS 620.91</strain>
    </source>
</reference>
<evidence type="ECO:0000256" key="1">
    <source>
        <dbReference type="SAM" id="MobiDB-lite"/>
    </source>
</evidence>
<evidence type="ECO:0008006" key="4">
    <source>
        <dbReference type="Google" id="ProtNLM"/>
    </source>
</evidence>
<feature type="compositionally biased region" description="Basic and acidic residues" evidence="1">
    <location>
        <begin position="282"/>
        <end position="293"/>
    </location>
</feature>
<protein>
    <recommendedName>
        <fullName evidence="4">Zinc knuckle CX2CX3GHX4C domain-containing protein</fullName>
    </recommendedName>
</protein>